<feature type="compositionally biased region" description="Polar residues" evidence="1">
    <location>
        <begin position="1"/>
        <end position="17"/>
    </location>
</feature>
<feature type="region of interest" description="Disordered" evidence="1">
    <location>
        <begin position="1"/>
        <end position="21"/>
    </location>
</feature>
<sequence>MTRTTSGLATPLQTSAPHQREDACTPTYDLKCIMPKYTADLQWNRVSNMEPSGPEAEILPLGHRGR</sequence>
<comment type="caution">
    <text evidence="2">The sequence shown here is derived from an EMBL/GenBank/DDBJ whole genome shotgun (WGS) entry which is preliminary data.</text>
</comment>
<dbReference type="AlphaFoldDB" id="A0A4Y2VWI4"/>
<dbReference type="Proteomes" id="UP000499080">
    <property type="component" value="Unassembled WGS sequence"/>
</dbReference>
<reference evidence="2 3" key="1">
    <citation type="journal article" date="2019" name="Sci. Rep.">
        <title>Orb-weaving spider Araneus ventricosus genome elucidates the spidroin gene catalogue.</title>
        <authorList>
            <person name="Kono N."/>
            <person name="Nakamura H."/>
            <person name="Ohtoshi R."/>
            <person name="Moran D.A.P."/>
            <person name="Shinohara A."/>
            <person name="Yoshida Y."/>
            <person name="Fujiwara M."/>
            <person name="Mori M."/>
            <person name="Tomita M."/>
            <person name="Arakawa K."/>
        </authorList>
    </citation>
    <scope>NUCLEOTIDE SEQUENCE [LARGE SCALE GENOMIC DNA]</scope>
</reference>
<proteinExistence type="predicted"/>
<dbReference type="EMBL" id="BGPR01051167">
    <property type="protein sequence ID" value="GBO28147.1"/>
    <property type="molecule type" value="Genomic_DNA"/>
</dbReference>
<evidence type="ECO:0000256" key="1">
    <source>
        <dbReference type="SAM" id="MobiDB-lite"/>
    </source>
</evidence>
<feature type="non-terminal residue" evidence="2">
    <location>
        <position position="66"/>
    </location>
</feature>
<accession>A0A4Y2VWI4</accession>
<organism evidence="2 3">
    <name type="scientific">Araneus ventricosus</name>
    <name type="common">Orbweaver spider</name>
    <name type="synonym">Epeira ventricosa</name>
    <dbReference type="NCBI Taxonomy" id="182803"/>
    <lineage>
        <taxon>Eukaryota</taxon>
        <taxon>Metazoa</taxon>
        <taxon>Ecdysozoa</taxon>
        <taxon>Arthropoda</taxon>
        <taxon>Chelicerata</taxon>
        <taxon>Arachnida</taxon>
        <taxon>Araneae</taxon>
        <taxon>Araneomorphae</taxon>
        <taxon>Entelegynae</taxon>
        <taxon>Araneoidea</taxon>
        <taxon>Araneidae</taxon>
        <taxon>Araneus</taxon>
    </lineage>
</organism>
<protein>
    <submittedName>
        <fullName evidence="2">Uncharacterized protein</fullName>
    </submittedName>
</protein>
<evidence type="ECO:0000313" key="3">
    <source>
        <dbReference type="Proteomes" id="UP000499080"/>
    </source>
</evidence>
<keyword evidence="3" id="KW-1185">Reference proteome</keyword>
<evidence type="ECO:0000313" key="2">
    <source>
        <dbReference type="EMBL" id="GBO28147.1"/>
    </source>
</evidence>
<name>A0A4Y2VWI4_ARAVE</name>
<gene>
    <name evidence="2" type="ORF">AVEN_61808_1</name>
</gene>